<dbReference type="RefSeq" id="WP_400187065.1">
    <property type="nucleotide sequence ID" value="NZ_JBGORX010000001.1"/>
</dbReference>
<feature type="transmembrane region" description="Helical" evidence="1">
    <location>
        <begin position="223"/>
        <end position="240"/>
    </location>
</feature>
<evidence type="ECO:0008006" key="4">
    <source>
        <dbReference type="Google" id="ProtNLM"/>
    </source>
</evidence>
<protein>
    <recommendedName>
        <fullName evidence="4">Integral membrane protein</fullName>
    </recommendedName>
</protein>
<keyword evidence="1" id="KW-0812">Transmembrane</keyword>
<gene>
    <name evidence="2" type="ORF">ACD661_06765</name>
</gene>
<evidence type="ECO:0000313" key="2">
    <source>
        <dbReference type="EMBL" id="MFJ1268252.1"/>
    </source>
</evidence>
<comment type="caution">
    <text evidence="2">The sequence shown here is derived from an EMBL/GenBank/DDBJ whole genome shotgun (WGS) entry which is preliminary data.</text>
</comment>
<dbReference type="EMBL" id="JBGORX010000001">
    <property type="protein sequence ID" value="MFJ1268252.1"/>
    <property type="molecule type" value="Genomic_DNA"/>
</dbReference>
<feature type="transmembrane region" description="Helical" evidence="1">
    <location>
        <begin position="124"/>
        <end position="141"/>
    </location>
</feature>
<keyword evidence="1" id="KW-1133">Transmembrane helix</keyword>
<dbReference type="Proteomes" id="UP001615550">
    <property type="component" value="Unassembled WGS sequence"/>
</dbReference>
<sequence length="250" mass="27430">MQQPKLQNNSNEKNTLSQVASIFKEAWQLTYGIKLLIFVLGILLPIGMALIYFLPIIFLSNTLFSLADVATASLSTLLSLLVAFILLNYSLFTIGNLMVLLGIRRAIGLAPNLSKLFPQYLRRSGIIFLIFLILLLIGYSGELLKLLYPGMKAPMPILGNIVYSVLCFAMQGFTIPLMITKGDGLLAALKQTGSILYHNALLLIICSLLMGVILAISSIPLGIGLFWTLPMAMVMMGILFRNTTGLTQQK</sequence>
<reference evidence="2 3" key="1">
    <citation type="submission" date="2024-08" db="EMBL/GenBank/DDBJ databases">
        <title>Draft Genome Sequence of Legionella lytica strain DSB2004, Isolated From a Fire Sprinkler System.</title>
        <authorList>
            <person name="Everhart A.D."/>
            <person name="Kidane D.T."/>
            <person name="Farone A.L."/>
            <person name="Farone M.B."/>
        </authorList>
    </citation>
    <scope>NUCLEOTIDE SEQUENCE [LARGE SCALE GENOMIC DNA]</scope>
    <source>
        <strain evidence="2 3">DSB2004</strain>
    </source>
</reference>
<feature type="transmembrane region" description="Helical" evidence="1">
    <location>
        <begin position="200"/>
        <end position="217"/>
    </location>
</feature>
<proteinExistence type="predicted"/>
<feature type="transmembrane region" description="Helical" evidence="1">
    <location>
        <begin position="78"/>
        <end position="103"/>
    </location>
</feature>
<accession>A0ABW8D6D0</accession>
<keyword evidence="3" id="KW-1185">Reference proteome</keyword>
<feature type="transmembrane region" description="Helical" evidence="1">
    <location>
        <begin position="35"/>
        <end position="58"/>
    </location>
</feature>
<evidence type="ECO:0000256" key="1">
    <source>
        <dbReference type="SAM" id="Phobius"/>
    </source>
</evidence>
<organism evidence="2 3">
    <name type="scientific">Legionella lytica</name>
    <dbReference type="NCBI Taxonomy" id="96232"/>
    <lineage>
        <taxon>Bacteria</taxon>
        <taxon>Pseudomonadati</taxon>
        <taxon>Pseudomonadota</taxon>
        <taxon>Gammaproteobacteria</taxon>
        <taxon>Legionellales</taxon>
        <taxon>Legionellaceae</taxon>
        <taxon>Legionella</taxon>
    </lineage>
</organism>
<keyword evidence="1" id="KW-0472">Membrane</keyword>
<evidence type="ECO:0000313" key="3">
    <source>
        <dbReference type="Proteomes" id="UP001615550"/>
    </source>
</evidence>
<name>A0ABW8D6D0_9GAMM</name>
<feature type="transmembrane region" description="Helical" evidence="1">
    <location>
        <begin position="161"/>
        <end position="179"/>
    </location>
</feature>